<dbReference type="AlphaFoldDB" id="A0A420UXX0"/>
<evidence type="ECO:0000313" key="1">
    <source>
        <dbReference type="EMBL" id="RKM92558.1"/>
    </source>
</evidence>
<comment type="caution">
    <text evidence="1">The sequence shown here is derived from an EMBL/GenBank/DDBJ whole genome shotgun (WGS) entry which is preliminary data.</text>
</comment>
<dbReference type="EMBL" id="JNAD02000013">
    <property type="protein sequence ID" value="RKM92558.1"/>
    <property type="molecule type" value="Genomic_DNA"/>
</dbReference>
<keyword evidence="2" id="KW-1185">Reference proteome</keyword>
<dbReference type="RefSeq" id="WP_043469210.1">
    <property type="nucleotide sequence ID" value="NZ_JNAD02000013.1"/>
</dbReference>
<reference evidence="1 2" key="1">
    <citation type="journal article" date="2014" name="Genome Announc.">
        <title>Draft Genome Sequence of Streptomyces fradiae ATCC 19609, a Strain Highly Sensitive to Antibiotics.</title>
        <authorList>
            <person name="Bekker O.B."/>
            <person name="Klimina K.M."/>
            <person name="Vatlin A.A."/>
            <person name="Zakharevich N.V."/>
            <person name="Kasianov A.S."/>
            <person name="Danilenko V.N."/>
        </authorList>
    </citation>
    <scope>NUCLEOTIDE SEQUENCE [LARGE SCALE GENOMIC DNA]</scope>
    <source>
        <strain evidence="1 2">ATCC 19609</strain>
    </source>
</reference>
<organism evidence="1 2">
    <name type="scientific">Streptomyces xinghaiensis</name>
    <dbReference type="NCBI Taxonomy" id="1038928"/>
    <lineage>
        <taxon>Bacteria</taxon>
        <taxon>Bacillati</taxon>
        <taxon>Actinomycetota</taxon>
        <taxon>Actinomycetes</taxon>
        <taxon>Kitasatosporales</taxon>
        <taxon>Streptomycetaceae</taxon>
        <taxon>Streptomyces</taxon>
    </lineage>
</organism>
<protein>
    <submittedName>
        <fullName evidence="1">Uncharacterized protein</fullName>
    </submittedName>
</protein>
<evidence type="ECO:0000313" key="2">
    <source>
        <dbReference type="Proteomes" id="UP000028058"/>
    </source>
</evidence>
<proteinExistence type="predicted"/>
<dbReference type="Proteomes" id="UP000028058">
    <property type="component" value="Unassembled WGS sequence"/>
</dbReference>
<accession>A0A420UXX0</accession>
<gene>
    <name evidence="1" type="ORF">SFRA_024515</name>
</gene>
<sequence length="351" mass="37704">MFFTDPTDLAQALDTSDTLTILATAVDASVPTLTLETHTLPTHTALVIQDANAPLRTRTTIQLLITPATGAFIIQGAALNGARWNSALQALAAETNSLWEWQPADPAHPGHFNATLSPSGCGSPYTVTTDIQRADHTPLAANTSLTLTPASRAACVLTWLAAAQFCHLLLTGRHTPTQPRIEEPSPAPAIPGNVLDALSASDVHDLLRYALCMYQPVAPCSPPSPERTAEVLRRGRLFLTTTTPDTVVRLDADRAAEHAASQFVGPEPTDPALRPTWAVWRAAVREHLAAGCRAVGIDRADAIRGALRWTDYERRTPGPSLTDEVDALTEAGAQWHDTPHGVFWTDPSPQR</sequence>
<dbReference type="OrthoDB" id="10002233at2"/>
<name>A0A420UXX0_9ACTN</name>